<evidence type="ECO:0000313" key="2">
    <source>
        <dbReference type="Proteomes" id="UP000793456"/>
    </source>
</evidence>
<sequence length="542" mass="58218">MRLFVLGLFVFLSLTQVTAKSDRPIYEAVGEKVVLRPGSAVNPITNITWRYGPDVAMQWDGNQTYSYEQFKVRGVLNTSTGELTITGLTRNDSGNYTVEINNQVTKPIQLLVISRVSRPSVSTWCDPQMTYCVFTCEGNTSDAEPITFGETSNASTWPRNTFAGADIGDRVNSQMRRRDRWSILNLQGCILLVLVVGQIKSQRRAESGLSLLQLIGDPPPDDITRTYMPTGQVAYTFTPDAVSGQPALAHVPNPFYRHFSLIFNIKPATSAAAVLFSITDGAQKLMHIAIKLSAVQYGRQKVQFFYTEPDSEASYEAASFDVPSMVDTWSRFSLSVYEEQVTFYQGCDSEPQVMKFERSPDPMEFDSAAGIFVGQAGGADADKFQGDIAQLTVVGNSRAAERLCDDEDDSDAASGDFGSGEGDRRQTGQTVKTTPASFKPIPEPPVITSQGTRLKETGPSGPGGAKGEKGDRGEKGSKGDTGPVGPKGESGSSSGSGFSSQGGGQKGEKGAKGSSGFGYPGNKGDRGAQGASRAPWSSWTCS</sequence>
<keyword evidence="2" id="KW-1185">Reference proteome</keyword>
<dbReference type="Proteomes" id="UP000793456">
    <property type="component" value="Chromosome XIII"/>
</dbReference>
<evidence type="ECO:0000313" key="1">
    <source>
        <dbReference type="EMBL" id="TMS11872.1"/>
    </source>
</evidence>
<reference evidence="1" key="1">
    <citation type="submission" date="2018-11" db="EMBL/GenBank/DDBJ databases">
        <title>The sequence and de novo assembly of Larimichthys crocea genome using PacBio and Hi-C technologies.</title>
        <authorList>
            <person name="Xu P."/>
            <person name="Chen B."/>
            <person name="Zhou Z."/>
            <person name="Ke Q."/>
            <person name="Wu Y."/>
            <person name="Bai H."/>
            <person name="Pu F."/>
        </authorList>
    </citation>
    <scope>NUCLEOTIDE SEQUENCE</scope>
    <source>
        <tissue evidence="1">Muscle</tissue>
    </source>
</reference>
<proteinExistence type="predicted"/>
<dbReference type="EMBL" id="CM011686">
    <property type="protein sequence ID" value="TMS11872.1"/>
    <property type="molecule type" value="Genomic_DNA"/>
</dbReference>
<organism evidence="1 2">
    <name type="scientific">Larimichthys crocea</name>
    <name type="common">Large yellow croaker</name>
    <name type="synonym">Pseudosciaena crocea</name>
    <dbReference type="NCBI Taxonomy" id="215358"/>
    <lineage>
        <taxon>Eukaryota</taxon>
        <taxon>Metazoa</taxon>
        <taxon>Chordata</taxon>
        <taxon>Craniata</taxon>
        <taxon>Vertebrata</taxon>
        <taxon>Euteleostomi</taxon>
        <taxon>Actinopterygii</taxon>
        <taxon>Neopterygii</taxon>
        <taxon>Teleostei</taxon>
        <taxon>Neoteleostei</taxon>
        <taxon>Acanthomorphata</taxon>
        <taxon>Eupercaria</taxon>
        <taxon>Sciaenidae</taxon>
        <taxon>Larimichthys</taxon>
    </lineage>
</organism>
<name>A0ACD3QWZ2_LARCR</name>
<gene>
    <name evidence="1" type="ORF">E3U43_019263</name>
</gene>
<accession>A0ACD3QWZ2</accession>
<comment type="caution">
    <text evidence="1">The sequence shown here is derived from an EMBL/GenBank/DDBJ whole genome shotgun (WGS) entry which is preliminary data.</text>
</comment>
<protein>
    <submittedName>
        <fullName evidence="1">Uncharacterized protein</fullName>
    </submittedName>
</protein>